<organism evidence="1 2">
    <name type="scientific">Goodea atripinnis</name>
    <dbReference type="NCBI Taxonomy" id="208336"/>
    <lineage>
        <taxon>Eukaryota</taxon>
        <taxon>Metazoa</taxon>
        <taxon>Chordata</taxon>
        <taxon>Craniata</taxon>
        <taxon>Vertebrata</taxon>
        <taxon>Euteleostomi</taxon>
        <taxon>Actinopterygii</taxon>
        <taxon>Neopterygii</taxon>
        <taxon>Teleostei</taxon>
        <taxon>Neoteleostei</taxon>
        <taxon>Acanthomorphata</taxon>
        <taxon>Ovalentaria</taxon>
        <taxon>Atherinomorphae</taxon>
        <taxon>Cyprinodontiformes</taxon>
        <taxon>Goodeidae</taxon>
        <taxon>Goodea</taxon>
    </lineage>
</organism>
<reference evidence="1 2" key="1">
    <citation type="submission" date="2021-06" db="EMBL/GenBank/DDBJ databases">
        <authorList>
            <person name="Palmer J.M."/>
        </authorList>
    </citation>
    <scope>NUCLEOTIDE SEQUENCE [LARGE SCALE GENOMIC DNA]</scope>
    <source>
        <strain evidence="1 2">GA_2019</strain>
        <tissue evidence="1">Muscle</tissue>
    </source>
</reference>
<evidence type="ECO:0000313" key="2">
    <source>
        <dbReference type="Proteomes" id="UP001476798"/>
    </source>
</evidence>
<name>A0ABV0MXK9_9TELE</name>
<dbReference type="EMBL" id="JAHRIO010012474">
    <property type="protein sequence ID" value="MEQ2162777.1"/>
    <property type="molecule type" value="Genomic_DNA"/>
</dbReference>
<accession>A0ABV0MXK9</accession>
<keyword evidence="2" id="KW-1185">Reference proteome</keyword>
<protein>
    <submittedName>
        <fullName evidence="1">Uncharacterized protein</fullName>
    </submittedName>
</protein>
<dbReference type="Proteomes" id="UP001476798">
    <property type="component" value="Unassembled WGS sequence"/>
</dbReference>
<comment type="caution">
    <text evidence="1">The sequence shown here is derived from an EMBL/GenBank/DDBJ whole genome shotgun (WGS) entry which is preliminary data.</text>
</comment>
<gene>
    <name evidence="1" type="ORF">GOODEAATRI_023259</name>
</gene>
<sequence>LLTLSCAQMSLSPFIFYLIFFFALEFEHGVSGTQRGYIIFCPASPETSLLCLLSSPENLLRCGLPDDLPCHLIGSVGQSTPLLMNRPRTITMSHHPSPALQHDAAGVHMPSYAAASSPMPQPHILCPPPQHTAVEPMSTTAMIPMSSSCCKQQQHGSAYRLSSAEVAAPKSTATTAAAVMPTSHVCHGDASEVYNYVTHAMVIFAWSSHLGHF</sequence>
<proteinExistence type="predicted"/>
<evidence type="ECO:0000313" key="1">
    <source>
        <dbReference type="EMBL" id="MEQ2162777.1"/>
    </source>
</evidence>
<feature type="non-terminal residue" evidence="1">
    <location>
        <position position="1"/>
    </location>
</feature>